<evidence type="ECO:0000259" key="1">
    <source>
        <dbReference type="PROSITE" id="PS50164"/>
    </source>
</evidence>
<feature type="domain" description="GIY-YIG" evidence="1">
    <location>
        <begin position="23"/>
        <end position="98"/>
    </location>
</feature>
<dbReference type="GO" id="GO:0006974">
    <property type="term" value="P:DNA damage response"/>
    <property type="evidence" value="ECO:0007669"/>
    <property type="project" value="TreeGrafter"/>
</dbReference>
<accession>A0A975T9S5</accession>
<gene>
    <name evidence="2" type="ORF">B6N60_03432</name>
</gene>
<dbReference type="Proteomes" id="UP000683511">
    <property type="component" value="Chromosome"/>
</dbReference>
<dbReference type="PANTHER" id="PTHR30562:SF1">
    <property type="entry name" value="UVRABC SYSTEM PROTEIN C"/>
    <property type="match status" value="1"/>
</dbReference>
<proteinExistence type="predicted"/>
<dbReference type="CDD" id="cd00719">
    <property type="entry name" value="GIY-YIG_SF"/>
    <property type="match status" value="1"/>
</dbReference>
<dbReference type="EMBL" id="CP021056">
    <property type="protein sequence ID" value="QXE24724.1"/>
    <property type="molecule type" value="Genomic_DNA"/>
</dbReference>
<dbReference type="RefSeq" id="WP_217312805.1">
    <property type="nucleotide sequence ID" value="NZ_CP021056.1"/>
</dbReference>
<reference evidence="2" key="1">
    <citation type="submission" date="2017-04" db="EMBL/GenBank/DDBJ databases">
        <title>Genome deletions in a multicellular cyanobacterial endosymbiont for morphological adaptation in marine diatoms.</title>
        <authorList>
            <person name="Wang Y."/>
            <person name="Gao H."/>
            <person name="Li R."/>
            <person name="Xu X."/>
        </authorList>
    </citation>
    <scope>NUCLEOTIDE SEQUENCE</scope>
    <source>
        <strain evidence="2">FACHB 800</strain>
    </source>
</reference>
<protein>
    <submittedName>
        <fullName evidence="2">Excinuclease ABC C subunit domain protein</fullName>
    </submittedName>
</protein>
<dbReference type="InterPro" id="IPR000305">
    <property type="entry name" value="GIY-YIG_endonuc"/>
</dbReference>
<keyword evidence="3" id="KW-1185">Reference proteome</keyword>
<dbReference type="PROSITE" id="PS50164">
    <property type="entry name" value="GIY_YIG"/>
    <property type="match status" value="1"/>
</dbReference>
<dbReference type="AlphaFoldDB" id="A0A975T9S5"/>
<name>A0A975T9S5_9NOST</name>
<dbReference type="KEGG" id="rsin:B6N60_03432"/>
<dbReference type="InterPro" id="IPR050066">
    <property type="entry name" value="UvrABC_protein_C"/>
</dbReference>
<evidence type="ECO:0000313" key="3">
    <source>
        <dbReference type="Proteomes" id="UP000683511"/>
    </source>
</evidence>
<dbReference type="SMART" id="SM00465">
    <property type="entry name" value="GIYc"/>
    <property type="match status" value="1"/>
</dbReference>
<sequence>MNKNEYIAQLSYVSIKSRKMLPEQSGIYYVVDEEFIIWYVGKAKNLRNRWRGNSHHRIFQLQRQRKKQFLIYYELVDESLLDLIEKQRIGEYSPQLNGTIVKNKIFRPTETLLRETLTVIAPYSFLIGIEDPRQEDQKFVEACLSTGEEWRVKKSVISLQVIHIGINFKWFPSSDIKIIIRFLKSIFKHRHNFSNNWINQGNKKIENDGGLFFNRRLLVNGVAIEIHRIDSEVVEQIKEYKLVKLAGVDIRCLDEISIDLLKSYCSMSRASIFISSSENQYNYQLVFKQAIKRLNAYSKDIVQIQKC</sequence>
<dbReference type="GO" id="GO:0009380">
    <property type="term" value="C:excinuclease repair complex"/>
    <property type="evidence" value="ECO:0007669"/>
    <property type="project" value="TreeGrafter"/>
</dbReference>
<dbReference type="PANTHER" id="PTHR30562">
    <property type="entry name" value="UVRC/OXIDOREDUCTASE"/>
    <property type="match status" value="1"/>
</dbReference>
<organism evidence="2 3">
    <name type="scientific">Richelia sinica FACHB-800</name>
    <dbReference type="NCBI Taxonomy" id="1357546"/>
    <lineage>
        <taxon>Bacteria</taxon>
        <taxon>Bacillati</taxon>
        <taxon>Cyanobacteriota</taxon>
        <taxon>Cyanophyceae</taxon>
        <taxon>Nostocales</taxon>
        <taxon>Nostocaceae</taxon>
        <taxon>Richelia</taxon>
    </lineage>
</organism>
<evidence type="ECO:0000313" key="2">
    <source>
        <dbReference type="EMBL" id="QXE24724.1"/>
    </source>
</evidence>